<dbReference type="EMBL" id="JAKOGI010000017">
    <property type="protein sequence ID" value="KAJ8450253.1"/>
    <property type="molecule type" value="Genomic_DNA"/>
</dbReference>
<reference evidence="2" key="1">
    <citation type="submission" date="2022-04" db="EMBL/GenBank/DDBJ databases">
        <title>Carnegiea gigantea Genome sequencing and assembly v2.</title>
        <authorList>
            <person name="Copetti D."/>
            <person name="Sanderson M.J."/>
            <person name="Burquez A."/>
            <person name="Wojciechowski M.F."/>
        </authorList>
    </citation>
    <scope>NUCLEOTIDE SEQUENCE</scope>
    <source>
        <strain evidence="2">SGP5-SGP5p</strain>
        <tissue evidence="2">Aerial part</tissue>
    </source>
</reference>
<dbReference type="Proteomes" id="UP001153076">
    <property type="component" value="Unassembled WGS sequence"/>
</dbReference>
<evidence type="ECO:0000313" key="3">
    <source>
        <dbReference type="Proteomes" id="UP001153076"/>
    </source>
</evidence>
<accession>A0A9Q1QPC6</accession>
<evidence type="ECO:0000313" key="2">
    <source>
        <dbReference type="EMBL" id="KAJ8450253.1"/>
    </source>
</evidence>
<proteinExistence type="predicted"/>
<protein>
    <submittedName>
        <fullName evidence="2">Uncharacterized protein</fullName>
    </submittedName>
</protein>
<sequence>MVEVDFDQETFYFHQCFGTKETNQVEGHFALWINMSPGFQQSTKSSKMAGKLFSLSFALSLMSVLASAYRPFVADKHEVTIEPSGMMKSHHNELKIDGQRENREGMAKPAVGERNKMHDMGKWEMKGKRLEHDDALKPLDGEINKRHDMGKRVMNKMHDVGKWEMQGKRLEHDGDGDDDDDTGKWETMGKSRVEQVDAIRGDEELGSGLYDAPNPEPYPGVDTGFHFDFGPIGFGFGGGLQWGGNPSPVYMVPYSQPYVVVSPYSVPYTPSAPYPYPTPYQQPGSAYGMPQPGQDGPYPSPGRYVPSPYQQGWGSVPPNN</sequence>
<comment type="caution">
    <text evidence="2">The sequence shown here is derived from an EMBL/GenBank/DDBJ whole genome shotgun (WGS) entry which is preliminary data.</text>
</comment>
<name>A0A9Q1QPC6_9CARY</name>
<evidence type="ECO:0000256" key="1">
    <source>
        <dbReference type="SAM" id="MobiDB-lite"/>
    </source>
</evidence>
<feature type="region of interest" description="Disordered" evidence="1">
    <location>
        <begin position="278"/>
        <end position="320"/>
    </location>
</feature>
<keyword evidence="3" id="KW-1185">Reference proteome</keyword>
<dbReference type="AlphaFoldDB" id="A0A9Q1QPC6"/>
<feature type="compositionally biased region" description="Polar residues" evidence="1">
    <location>
        <begin position="308"/>
        <end position="320"/>
    </location>
</feature>
<gene>
    <name evidence="2" type="ORF">Cgig2_033447</name>
</gene>
<organism evidence="2 3">
    <name type="scientific">Carnegiea gigantea</name>
    <dbReference type="NCBI Taxonomy" id="171969"/>
    <lineage>
        <taxon>Eukaryota</taxon>
        <taxon>Viridiplantae</taxon>
        <taxon>Streptophyta</taxon>
        <taxon>Embryophyta</taxon>
        <taxon>Tracheophyta</taxon>
        <taxon>Spermatophyta</taxon>
        <taxon>Magnoliopsida</taxon>
        <taxon>eudicotyledons</taxon>
        <taxon>Gunneridae</taxon>
        <taxon>Pentapetalae</taxon>
        <taxon>Caryophyllales</taxon>
        <taxon>Cactineae</taxon>
        <taxon>Cactaceae</taxon>
        <taxon>Cactoideae</taxon>
        <taxon>Echinocereeae</taxon>
        <taxon>Carnegiea</taxon>
    </lineage>
</organism>